<feature type="non-terminal residue" evidence="3">
    <location>
        <position position="391"/>
    </location>
</feature>
<dbReference type="EMBL" id="CAJNJA010022610">
    <property type="protein sequence ID" value="CAE7496691.1"/>
    <property type="molecule type" value="Genomic_DNA"/>
</dbReference>
<organism evidence="3 4">
    <name type="scientific">Symbiodinium necroappetens</name>
    <dbReference type="NCBI Taxonomy" id="1628268"/>
    <lineage>
        <taxon>Eukaryota</taxon>
        <taxon>Sar</taxon>
        <taxon>Alveolata</taxon>
        <taxon>Dinophyceae</taxon>
        <taxon>Suessiales</taxon>
        <taxon>Symbiodiniaceae</taxon>
        <taxon>Symbiodinium</taxon>
    </lineage>
</organism>
<dbReference type="Proteomes" id="UP000601435">
    <property type="component" value="Unassembled WGS sequence"/>
</dbReference>
<keyword evidence="2" id="KW-0812">Transmembrane</keyword>
<dbReference type="AlphaFoldDB" id="A0A812SY56"/>
<name>A0A812SY56_9DINO</name>
<gene>
    <name evidence="3" type="primary">NLRC5</name>
    <name evidence="3" type="ORF">SNEC2469_LOCUS14130</name>
</gene>
<keyword evidence="4" id="KW-1185">Reference proteome</keyword>
<evidence type="ECO:0000256" key="1">
    <source>
        <dbReference type="SAM" id="MobiDB-lite"/>
    </source>
</evidence>
<evidence type="ECO:0000313" key="4">
    <source>
        <dbReference type="Proteomes" id="UP000601435"/>
    </source>
</evidence>
<comment type="caution">
    <text evidence="3">The sequence shown here is derived from an EMBL/GenBank/DDBJ whole genome shotgun (WGS) entry which is preliminary data.</text>
</comment>
<reference evidence="3" key="1">
    <citation type="submission" date="2021-02" db="EMBL/GenBank/DDBJ databases">
        <authorList>
            <person name="Dougan E. K."/>
            <person name="Rhodes N."/>
            <person name="Thang M."/>
            <person name="Chan C."/>
        </authorList>
    </citation>
    <scope>NUCLEOTIDE SEQUENCE</scope>
</reference>
<feature type="compositionally biased region" description="Polar residues" evidence="1">
    <location>
        <begin position="265"/>
        <end position="276"/>
    </location>
</feature>
<accession>A0A812SY56</accession>
<keyword evidence="2" id="KW-1133">Transmembrane helix</keyword>
<keyword evidence="2" id="KW-0472">Membrane</keyword>
<evidence type="ECO:0000256" key="2">
    <source>
        <dbReference type="SAM" id="Phobius"/>
    </source>
</evidence>
<feature type="region of interest" description="Disordered" evidence="1">
    <location>
        <begin position="258"/>
        <end position="289"/>
    </location>
</feature>
<protein>
    <submittedName>
        <fullName evidence="3">NLRC5 protein</fullName>
    </submittedName>
</protein>
<feature type="transmembrane region" description="Helical" evidence="2">
    <location>
        <begin position="369"/>
        <end position="386"/>
    </location>
</feature>
<proteinExistence type="predicted"/>
<sequence>MGQQGLRAQAKEFVPSSISTAVFLGPAAPVRVGPSCGEDSCAVGGVQVEARQSEVENDVVQCGMLTMQQKKVVKRLTNARLPMKRQGAEQQEISCLPAEEWGLQALDAVEVPAQPRSLETKSLHILQADSADTSASEAPSGQCQSDFLPEKLSAVAQAPRWRLRTRSDESGVEVERMLQREPTAMNLASENRLGFPESEAAVAEHNAYGIIEFRNSHRHVEKKHDPVVARNSESSVEEQQVADVDIWASPAFTDVAHHGSEDSIPLQSRPTTSPAPSSVLGAPSQNVQPDGTLPFQVEFGVEYDRGWVKYKDPEGGEIWFHNEHTDDYFFAQYSRQWGWLPYESKKFFLSVASAPIGGSTMSIPSEVQGILAVFVCGCFVTLNLILSKLLQ</sequence>
<evidence type="ECO:0000313" key="3">
    <source>
        <dbReference type="EMBL" id="CAE7496691.1"/>
    </source>
</evidence>